<dbReference type="AlphaFoldDB" id="A0A8T0VAS3"/>
<protein>
    <recommendedName>
        <fullName evidence="1">MATH domain-containing protein</fullName>
    </recommendedName>
</protein>
<dbReference type="InterPro" id="IPR002083">
    <property type="entry name" value="MATH/TRAF_dom"/>
</dbReference>
<gene>
    <name evidence="2" type="ORF">PVAP13_2NG080800</name>
</gene>
<comment type="caution">
    <text evidence="2">The sequence shown here is derived from an EMBL/GenBank/DDBJ whole genome shotgun (WGS) entry which is preliminary data.</text>
</comment>
<name>A0A8T0VAS3_PANVG</name>
<evidence type="ECO:0000313" key="2">
    <source>
        <dbReference type="EMBL" id="KAG2631465.1"/>
    </source>
</evidence>
<evidence type="ECO:0000313" key="3">
    <source>
        <dbReference type="Proteomes" id="UP000823388"/>
    </source>
</evidence>
<dbReference type="Proteomes" id="UP000823388">
    <property type="component" value="Chromosome 2N"/>
</dbReference>
<dbReference type="PROSITE" id="PS50144">
    <property type="entry name" value="MATH"/>
    <property type="match status" value="1"/>
</dbReference>
<dbReference type="SUPFAM" id="SSF49599">
    <property type="entry name" value="TRAF domain-like"/>
    <property type="match status" value="1"/>
</dbReference>
<accession>A0A8T0VAS3</accession>
<dbReference type="EMBL" id="CM029040">
    <property type="protein sequence ID" value="KAG2631465.1"/>
    <property type="molecule type" value="Genomic_DNA"/>
</dbReference>
<proteinExistence type="predicted"/>
<organism evidence="2 3">
    <name type="scientific">Panicum virgatum</name>
    <name type="common">Blackwell switchgrass</name>
    <dbReference type="NCBI Taxonomy" id="38727"/>
    <lineage>
        <taxon>Eukaryota</taxon>
        <taxon>Viridiplantae</taxon>
        <taxon>Streptophyta</taxon>
        <taxon>Embryophyta</taxon>
        <taxon>Tracheophyta</taxon>
        <taxon>Spermatophyta</taxon>
        <taxon>Magnoliopsida</taxon>
        <taxon>Liliopsida</taxon>
        <taxon>Poales</taxon>
        <taxon>Poaceae</taxon>
        <taxon>PACMAD clade</taxon>
        <taxon>Panicoideae</taxon>
        <taxon>Panicodae</taxon>
        <taxon>Paniceae</taxon>
        <taxon>Panicinae</taxon>
        <taxon>Panicum</taxon>
        <taxon>Panicum sect. Hiantes</taxon>
    </lineage>
</organism>
<dbReference type="CDD" id="cd00121">
    <property type="entry name" value="MATH"/>
    <property type="match status" value="1"/>
</dbReference>
<sequence length="283" mass="31637">MLDVIRRHDRSRVPPSSDELQALVLELPALVVLGYHQHRQHRACAEAVLAQLVLSDRLQVLEIVPVSLHDQILGYHGGLFPRVRHRRRQRVGTGHHMLKVEGYSRLKHTRGDNGSPLLSGEFRAGGHTWKIRCYLDGAHKEDAGFVSLYLSLADPGSAAVHAEVEFELVDQWPLLPLWCRHRKRLQVSPFQPGKSWGFPRFIGAGTLEGGGSRFLKGDCFAVRCKVTIVEEQGAMEEEVQAEDMERMGVVCLCKDGSCSKLHRARPAQTFTEAFASFCLSICG</sequence>
<reference evidence="2" key="1">
    <citation type="submission" date="2020-05" db="EMBL/GenBank/DDBJ databases">
        <title>WGS assembly of Panicum virgatum.</title>
        <authorList>
            <person name="Lovell J.T."/>
            <person name="Jenkins J."/>
            <person name="Shu S."/>
            <person name="Juenger T.E."/>
            <person name="Schmutz J."/>
        </authorList>
    </citation>
    <scope>NUCLEOTIDE SEQUENCE</scope>
    <source>
        <strain evidence="2">AP13</strain>
    </source>
</reference>
<dbReference type="PANTHER" id="PTHR26379:SF443">
    <property type="entry name" value="MATH DOMAIN CONTAINING PROTEIN"/>
    <property type="match status" value="1"/>
</dbReference>
<dbReference type="GO" id="GO:0016567">
    <property type="term" value="P:protein ubiquitination"/>
    <property type="evidence" value="ECO:0007669"/>
    <property type="project" value="InterPro"/>
</dbReference>
<dbReference type="PANTHER" id="PTHR26379">
    <property type="entry name" value="BTB/POZ AND MATH DOMAIN-CONTAINING PROTEIN 1"/>
    <property type="match status" value="1"/>
</dbReference>
<dbReference type="Gene3D" id="2.60.210.10">
    <property type="entry name" value="Apoptosis, Tumor Necrosis Factor Receptor Associated Protein 2, Chain A"/>
    <property type="match status" value="1"/>
</dbReference>
<dbReference type="Pfam" id="PF22486">
    <property type="entry name" value="MATH_2"/>
    <property type="match status" value="1"/>
</dbReference>
<keyword evidence="3" id="KW-1185">Reference proteome</keyword>
<evidence type="ECO:0000259" key="1">
    <source>
        <dbReference type="PROSITE" id="PS50144"/>
    </source>
</evidence>
<feature type="domain" description="MATH" evidence="1">
    <location>
        <begin position="93"/>
        <end position="226"/>
    </location>
</feature>
<dbReference type="InterPro" id="IPR045005">
    <property type="entry name" value="BPM1-6"/>
</dbReference>
<dbReference type="InterPro" id="IPR008974">
    <property type="entry name" value="TRAF-like"/>
</dbReference>